<accession>A0A9D2FJA3</accession>
<sequence>MTRSYRHGLILVGVLCVLATLAASMLLFQRSYTEGVDRHLANLCRTLAAGYNARQAGAPAALAALADGAGVRCTLIGEDGTVLYDNESPDALPNHGNRPEVQQALADGVASCTRQSATMGRETHYYALRLDTPAGVQVLRVAEEVDNLFGMGAGALPLLVCAVLLILAAAWLLSFWLTRLLVQPINRMAEHLDTIEANVPYEELIPLARTVHTDRKLREDNETMRREFTANVSHELKTPLTSISGYAELIESGMARSTDVPAFAARIHKEAQRMIALVSDILQLSELDSTQAARGQQSSFEPAPVDLAALLKEVNQNMTVNARKAYVTLQYDARPATVLGSHDLLLELTTNLCDNAIRYNRPGGHVNLRCGAGTDGAPWLEVEDNGIGIPQDSQSRVFERFYRVDKSRSKATGGTGLGLAIVKHIALLHDARIDLQSQVGSGTTIRVTFPREQAAGKARSQASAT</sequence>
<dbReference type="FunFam" id="1.10.287.130:FF:000001">
    <property type="entry name" value="Two-component sensor histidine kinase"/>
    <property type="match status" value="1"/>
</dbReference>
<dbReference type="FunFam" id="3.30.565.10:FF:000006">
    <property type="entry name" value="Sensor histidine kinase WalK"/>
    <property type="match status" value="1"/>
</dbReference>
<dbReference type="SUPFAM" id="SSF47384">
    <property type="entry name" value="Homodimeric domain of signal transducing histidine kinase"/>
    <property type="match status" value="1"/>
</dbReference>
<feature type="domain" description="Histidine kinase" evidence="10">
    <location>
        <begin position="231"/>
        <end position="453"/>
    </location>
</feature>
<keyword evidence="4" id="KW-0597">Phosphoprotein</keyword>
<dbReference type="AlphaFoldDB" id="A0A9D2FJA3"/>
<keyword evidence="9" id="KW-0812">Transmembrane</keyword>
<dbReference type="GO" id="GO:0004721">
    <property type="term" value="F:phosphoprotein phosphatase activity"/>
    <property type="evidence" value="ECO:0007669"/>
    <property type="project" value="TreeGrafter"/>
</dbReference>
<evidence type="ECO:0000313" key="12">
    <source>
        <dbReference type="Proteomes" id="UP000824105"/>
    </source>
</evidence>
<keyword evidence="6 11" id="KW-0418">Kinase</keyword>
<dbReference type="SMART" id="SM00387">
    <property type="entry name" value="HATPase_c"/>
    <property type="match status" value="1"/>
</dbReference>
<evidence type="ECO:0000256" key="7">
    <source>
        <dbReference type="ARBA" id="ARBA00023012"/>
    </source>
</evidence>
<reference evidence="11" key="1">
    <citation type="journal article" date="2021" name="PeerJ">
        <title>Extensive microbial diversity within the chicken gut microbiome revealed by metagenomics and culture.</title>
        <authorList>
            <person name="Gilroy R."/>
            <person name="Ravi A."/>
            <person name="Getino M."/>
            <person name="Pursley I."/>
            <person name="Horton D.L."/>
            <person name="Alikhan N.F."/>
            <person name="Baker D."/>
            <person name="Gharbi K."/>
            <person name="Hall N."/>
            <person name="Watson M."/>
            <person name="Adriaenssens E.M."/>
            <person name="Foster-Nyarko E."/>
            <person name="Jarju S."/>
            <person name="Secka A."/>
            <person name="Antonio M."/>
            <person name="Oren A."/>
            <person name="Chaudhuri R.R."/>
            <person name="La Ragione R."/>
            <person name="Hildebrand F."/>
            <person name="Pallen M.J."/>
        </authorList>
    </citation>
    <scope>NUCLEOTIDE SEQUENCE</scope>
    <source>
        <strain evidence="11">CHK188-11489</strain>
    </source>
</reference>
<dbReference type="PANTHER" id="PTHR45453">
    <property type="entry name" value="PHOSPHATE REGULON SENSOR PROTEIN PHOR"/>
    <property type="match status" value="1"/>
</dbReference>
<feature type="transmembrane region" description="Helical" evidence="9">
    <location>
        <begin position="7"/>
        <end position="28"/>
    </location>
</feature>
<keyword evidence="9" id="KW-1133">Transmembrane helix</keyword>
<keyword evidence="5" id="KW-0808">Transferase</keyword>
<dbReference type="EMBL" id="DXBF01000047">
    <property type="protein sequence ID" value="HIZ62129.1"/>
    <property type="molecule type" value="Genomic_DNA"/>
</dbReference>
<comment type="caution">
    <text evidence="11">The sequence shown here is derived from an EMBL/GenBank/DDBJ whole genome shotgun (WGS) entry which is preliminary data.</text>
</comment>
<protein>
    <recommendedName>
        <fullName evidence="3">histidine kinase</fullName>
        <ecNumber evidence="3">2.7.13.3</ecNumber>
    </recommendedName>
</protein>
<keyword evidence="7" id="KW-0902">Two-component regulatory system</keyword>
<dbReference type="InterPro" id="IPR003661">
    <property type="entry name" value="HisK_dim/P_dom"/>
</dbReference>
<evidence type="ECO:0000259" key="10">
    <source>
        <dbReference type="PROSITE" id="PS50109"/>
    </source>
</evidence>
<evidence type="ECO:0000256" key="1">
    <source>
        <dbReference type="ARBA" id="ARBA00000085"/>
    </source>
</evidence>
<dbReference type="Gene3D" id="1.10.287.130">
    <property type="match status" value="1"/>
</dbReference>
<dbReference type="Gene3D" id="3.30.565.10">
    <property type="entry name" value="Histidine kinase-like ATPase, C-terminal domain"/>
    <property type="match status" value="1"/>
</dbReference>
<dbReference type="PRINTS" id="PR00344">
    <property type="entry name" value="BCTRLSENSOR"/>
</dbReference>
<comment type="subcellular location">
    <subcellularLocation>
        <location evidence="2">Membrane</location>
    </subcellularLocation>
</comment>
<evidence type="ECO:0000256" key="9">
    <source>
        <dbReference type="SAM" id="Phobius"/>
    </source>
</evidence>
<organism evidence="11 12">
    <name type="scientific">Candidatus Gemmiger avistercoris</name>
    <dbReference type="NCBI Taxonomy" id="2838606"/>
    <lineage>
        <taxon>Bacteria</taxon>
        <taxon>Bacillati</taxon>
        <taxon>Bacillota</taxon>
        <taxon>Clostridia</taxon>
        <taxon>Eubacteriales</taxon>
        <taxon>Gemmiger</taxon>
    </lineage>
</organism>
<dbReference type="EC" id="2.7.13.3" evidence="3"/>
<dbReference type="InterPro" id="IPR004358">
    <property type="entry name" value="Sig_transdc_His_kin-like_C"/>
</dbReference>
<evidence type="ECO:0000256" key="6">
    <source>
        <dbReference type="ARBA" id="ARBA00022777"/>
    </source>
</evidence>
<evidence type="ECO:0000256" key="4">
    <source>
        <dbReference type="ARBA" id="ARBA00022553"/>
    </source>
</evidence>
<dbReference type="GO" id="GO:0005886">
    <property type="term" value="C:plasma membrane"/>
    <property type="evidence" value="ECO:0007669"/>
    <property type="project" value="TreeGrafter"/>
</dbReference>
<evidence type="ECO:0000256" key="2">
    <source>
        <dbReference type="ARBA" id="ARBA00004370"/>
    </source>
</evidence>
<dbReference type="GO" id="GO:0016036">
    <property type="term" value="P:cellular response to phosphate starvation"/>
    <property type="evidence" value="ECO:0007669"/>
    <property type="project" value="TreeGrafter"/>
</dbReference>
<dbReference type="CDD" id="cd00075">
    <property type="entry name" value="HATPase"/>
    <property type="match status" value="1"/>
</dbReference>
<dbReference type="InterPro" id="IPR005467">
    <property type="entry name" value="His_kinase_dom"/>
</dbReference>
<evidence type="ECO:0000313" key="11">
    <source>
        <dbReference type="EMBL" id="HIZ62129.1"/>
    </source>
</evidence>
<evidence type="ECO:0000256" key="5">
    <source>
        <dbReference type="ARBA" id="ARBA00022679"/>
    </source>
</evidence>
<dbReference type="Pfam" id="PF02518">
    <property type="entry name" value="HATPase_c"/>
    <property type="match status" value="1"/>
</dbReference>
<dbReference type="InterPro" id="IPR036097">
    <property type="entry name" value="HisK_dim/P_sf"/>
</dbReference>
<dbReference type="Proteomes" id="UP000824105">
    <property type="component" value="Unassembled WGS sequence"/>
</dbReference>
<reference evidence="11" key="2">
    <citation type="submission" date="2021-04" db="EMBL/GenBank/DDBJ databases">
        <authorList>
            <person name="Gilroy R."/>
        </authorList>
    </citation>
    <scope>NUCLEOTIDE SEQUENCE</scope>
    <source>
        <strain evidence="11">CHK188-11489</strain>
    </source>
</reference>
<dbReference type="CDD" id="cd00082">
    <property type="entry name" value="HisKA"/>
    <property type="match status" value="1"/>
</dbReference>
<evidence type="ECO:0000256" key="3">
    <source>
        <dbReference type="ARBA" id="ARBA00012438"/>
    </source>
</evidence>
<comment type="catalytic activity">
    <reaction evidence="1">
        <text>ATP + protein L-histidine = ADP + protein N-phospho-L-histidine.</text>
        <dbReference type="EC" id="2.7.13.3"/>
    </reaction>
</comment>
<dbReference type="PROSITE" id="PS50109">
    <property type="entry name" value="HIS_KIN"/>
    <property type="match status" value="1"/>
</dbReference>
<evidence type="ECO:0000256" key="8">
    <source>
        <dbReference type="ARBA" id="ARBA00023136"/>
    </source>
</evidence>
<dbReference type="GO" id="GO:0000155">
    <property type="term" value="F:phosphorelay sensor kinase activity"/>
    <property type="evidence" value="ECO:0007669"/>
    <property type="project" value="InterPro"/>
</dbReference>
<gene>
    <name evidence="11" type="ORF">H9724_05100</name>
</gene>
<keyword evidence="8 9" id="KW-0472">Membrane</keyword>
<dbReference type="InterPro" id="IPR036890">
    <property type="entry name" value="HATPase_C_sf"/>
</dbReference>
<dbReference type="InterPro" id="IPR003594">
    <property type="entry name" value="HATPase_dom"/>
</dbReference>
<dbReference type="PANTHER" id="PTHR45453:SF1">
    <property type="entry name" value="PHOSPHATE REGULON SENSOR PROTEIN PHOR"/>
    <property type="match status" value="1"/>
</dbReference>
<name>A0A9D2FJA3_9FIRM</name>
<feature type="transmembrane region" description="Helical" evidence="9">
    <location>
        <begin position="155"/>
        <end position="178"/>
    </location>
</feature>
<proteinExistence type="predicted"/>
<dbReference type="SMART" id="SM00388">
    <property type="entry name" value="HisKA"/>
    <property type="match status" value="1"/>
</dbReference>
<dbReference type="InterPro" id="IPR050351">
    <property type="entry name" value="BphY/WalK/GraS-like"/>
</dbReference>
<dbReference type="SUPFAM" id="SSF55874">
    <property type="entry name" value="ATPase domain of HSP90 chaperone/DNA topoisomerase II/histidine kinase"/>
    <property type="match status" value="1"/>
</dbReference>
<dbReference type="Pfam" id="PF00512">
    <property type="entry name" value="HisKA"/>
    <property type="match status" value="1"/>
</dbReference>